<feature type="compositionally biased region" description="Low complexity" evidence="1">
    <location>
        <begin position="347"/>
        <end position="366"/>
    </location>
</feature>
<dbReference type="EMBL" id="JAOPHQ010004287">
    <property type="protein sequence ID" value="KAK0139875.1"/>
    <property type="molecule type" value="Genomic_DNA"/>
</dbReference>
<feature type="region of interest" description="Disordered" evidence="1">
    <location>
        <begin position="693"/>
        <end position="712"/>
    </location>
</feature>
<dbReference type="Proteomes" id="UP001174136">
    <property type="component" value="Unassembled WGS sequence"/>
</dbReference>
<feature type="region of interest" description="Disordered" evidence="1">
    <location>
        <begin position="303"/>
        <end position="385"/>
    </location>
</feature>
<dbReference type="InterPro" id="IPR027267">
    <property type="entry name" value="AH/BAR_dom_sf"/>
</dbReference>
<dbReference type="PROSITE" id="PS51338">
    <property type="entry name" value="IMD"/>
    <property type="match status" value="1"/>
</dbReference>
<dbReference type="GO" id="GO:0009898">
    <property type="term" value="C:cytoplasmic side of plasma membrane"/>
    <property type="evidence" value="ECO:0007669"/>
    <property type="project" value="TreeGrafter"/>
</dbReference>
<organism evidence="4 5">
    <name type="scientific">Merluccius polli</name>
    <name type="common">Benguela hake</name>
    <name type="synonym">Merluccius cadenati</name>
    <dbReference type="NCBI Taxonomy" id="89951"/>
    <lineage>
        <taxon>Eukaryota</taxon>
        <taxon>Metazoa</taxon>
        <taxon>Chordata</taxon>
        <taxon>Craniata</taxon>
        <taxon>Vertebrata</taxon>
        <taxon>Euteleostomi</taxon>
        <taxon>Actinopterygii</taxon>
        <taxon>Neopterygii</taxon>
        <taxon>Teleostei</taxon>
        <taxon>Neoteleostei</taxon>
        <taxon>Acanthomorphata</taxon>
        <taxon>Zeiogadaria</taxon>
        <taxon>Gadariae</taxon>
        <taxon>Gadiformes</taxon>
        <taxon>Gadoidei</taxon>
        <taxon>Merlucciidae</taxon>
        <taxon>Merluccius</taxon>
    </lineage>
</organism>
<feature type="region of interest" description="Disordered" evidence="1">
    <location>
        <begin position="533"/>
        <end position="576"/>
    </location>
</feature>
<name>A0AA47MGU8_MERPO</name>
<dbReference type="GO" id="GO:0003779">
    <property type="term" value="F:actin binding"/>
    <property type="evidence" value="ECO:0007669"/>
    <property type="project" value="InterPro"/>
</dbReference>
<accession>A0AA47MGU8</accession>
<feature type="compositionally biased region" description="Polar residues" evidence="1">
    <location>
        <begin position="535"/>
        <end position="576"/>
    </location>
</feature>
<proteinExistence type="predicted"/>
<reference evidence="4" key="1">
    <citation type="journal article" date="2023" name="Front. Mar. Sci.">
        <title>A new Merluccius polli reference genome to investigate the effects of global change in West African waters.</title>
        <authorList>
            <person name="Mateo J.L."/>
            <person name="Blanco-Fernandez C."/>
            <person name="Garcia-Vazquez E."/>
            <person name="Machado-Schiaffino G."/>
        </authorList>
    </citation>
    <scope>NUCLEOTIDE SEQUENCE</scope>
    <source>
        <strain evidence="4">C29</strain>
        <tissue evidence="4">Fin</tissue>
    </source>
</reference>
<evidence type="ECO:0000313" key="4">
    <source>
        <dbReference type="EMBL" id="KAK0139875.1"/>
    </source>
</evidence>
<dbReference type="GO" id="GO:0030031">
    <property type="term" value="P:cell projection assembly"/>
    <property type="evidence" value="ECO:0007669"/>
    <property type="project" value="TreeGrafter"/>
</dbReference>
<feature type="domain" description="IMD" evidence="3">
    <location>
        <begin position="115"/>
        <end position="299"/>
    </location>
</feature>
<evidence type="ECO:0000256" key="1">
    <source>
        <dbReference type="SAM" id="MobiDB-lite"/>
    </source>
</evidence>
<dbReference type="Pfam" id="PF08397">
    <property type="entry name" value="IMD"/>
    <property type="match status" value="1"/>
</dbReference>
<gene>
    <name evidence="4" type="primary">MTSS1L_1</name>
    <name evidence="4" type="ORF">N1851_023215</name>
</gene>
<dbReference type="Gene3D" id="1.20.1270.60">
    <property type="entry name" value="Arfaptin homology (AH) domain/BAR domain"/>
    <property type="match status" value="1"/>
</dbReference>
<dbReference type="PROSITE" id="PS51082">
    <property type="entry name" value="WH2"/>
    <property type="match status" value="1"/>
</dbReference>
<feature type="region of interest" description="Disordered" evidence="1">
    <location>
        <begin position="397"/>
        <end position="501"/>
    </location>
</feature>
<dbReference type="PANTHER" id="PTHR15708">
    <property type="entry name" value="ACTIN BUNDLING/MISSING IN METASTASIS-RELATED"/>
    <property type="match status" value="1"/>
</dbReference>
<dbReference type="InterPro" id="IPR013606">
    <property type="entry name" value="I-BAR_dom"/>
</dbReference>
<feature type="compositionally biased region" description="Gly residues" evidence="1">
    <location>
        <begin position="701"/>
        <end position="712"/>
    </location>
</feature>
<feature type="compositionally biased region" description="Gly residues" evidence="1">
    <location>
        <begin position="337"/>
        <end position="346"/>
    </location>
</feature>
<protein>
    <submittedName>
        <fullName evidence="4">MTSS1-like protein</fullName>
    </submittedName>
</protein>
<feature type="region of interest" description="Disordered" evidence="1">
    <location>
        <begin position="808"/>
        <end position="855"/>
    </location>
</feature>
<dbReference type="CDD" id="cd22060">
    <property type="entry name" value="WH2_MTSS1"/>
    <property type="match status" value="1"/>
</dbReference>
<evidence type="ECO:0000259" key="3">
    <source>
        <dbReference type="PROSITE" id="PS51338"/>
    </source>
</evidence>
<evidence type="ECO:0000313" key="5">
    <source>
        <dbReference type="Proteomes" id="UP001174136"/>
    </source>
</evidence>
<feature type="compositionally biased region" description="Low complexity" evidence="1">
    <location>
        <begin position="303"/>
        <end position="336"/>
    </location>
</feature>
<feature type="compositionally biased region" description="Basic and acidic residues" evidence="1">
    <location>
        <begin position="468"/>
        <end position="480"/>
    </location>
</feature>
<dbReference type="GO" id="GO:0005543">
    <property type="term" value="F:phospholipid binding"/>
    <property type="evidence" value="ECO:0007669"/>
    <property type="project" value="TreeGrafter"/>
</dbReference>
<feature type="compositionally biased region" description="Low complexity" evidence="1">
    <location>
        <begin position="422"/>
        <end position="440"/>
    </location>
</feature>
<keyword evidence="5" id="KW-1185">Reference proteome</keyword>
<comment type="caution">
    <text evidence="4">The sequence shown here is derived from an EMBL/GenBank/DDBJ whole genome shotgun (WGS) entry which is preliminary data.</text>
</comment>
<feature type="compositionally biased region" description="Gly residues" evidence="1">
    <location>
        <begin position="642"/>
        <end position="653"/>
    </location>
</feature>
<dbReference type="Pfam" id="PF02205">
    <property type="entry name" value="WH2"/>
    <property type="match status" value="1"/>
</dbReference>
<dbReference type="GO" id="GO:0007009">
    <property type="term" value="P:plasma membrane organization"/>
    <property type="evidence" value="ECO:0007669"/>
    <property type="project" value="InterPro"/>
</dbReference>
<dbReference type="GO" id="GO:0015629">
    <property type="term" value="C:actin cytoskeleton"/>
    <property type="evidence" value="ECO:0007669"/>
    <property type="project" value="TreeGrafter"/>
</dbReference>
<dbReference type="InterPro" id="IPR030127">
    <property type="entry name" value="MTSS1/MTSS2"/>
</dbReference>
<evidence type="ECO:0000259" key="2">
    <source>
        <dbReference type="PROSITE" id="PS51082"/>
    </source>
</evidence>
<dbReference type="InterPro" id="IPR003124">
    <property type="entry name" value="WH2_dom"/>
</dbReference>
<feature type="region of interest" description="Disordered" evidence="1">
    <location>
        <begin position="642"/>
        <end position="685"/>
    </location>
</feature>
<feature type="compositionally biased region" description="Polar residues" evidence="1">
    <location>
        <begin position="441"/>
        <end position="451"/>
    </location>
</feature>
<feature type="domain" description="WH2" evidence="2">
    <location>
        <begin position="845"/>
        <end position="862"/>
    </location>
</feature>
<dbReference type="SUPFAM" id="SSF103657">
    <property type="entry name" value="BAR/IMD domain-like"/>
    <property type="match status" value="1"/>
</dbReference>
<feature type="region of interest" description="Disordered" evidence="1">
    <location>
        <begin position="1"/>
        <end position="35"/>
    </location>
</feature>
<dbReference type="AlphaFoldDB" id="A0AA47MGU8"/>
<feature type="region of interest" description="Disordered" evidence="1">
    <location>
        <begin position="180"/>
        <end position="210"/>
    </location>
</feature>
<sequence length="873" mass="91889">MNPSRGPLSRLFAGNRYVPPTEQSEHQSESPASSLASHLPYLGHRLRTGRTGGVGQECVNYEWSAVGRFSQDRKPHARASVTVFAVRKHVAYVCGGCCAHTHVPRDGLAGRLMRGSRTGATRDIGSALTRMCMRHRSIEAKLRQFTNALMESLICPLQDRIEDWKKTANQLDKDHAKEYKRSRHEIKKKSSDTMKLQKKARKGRGDLQPQVDSAMQDVTDMCLLMEEMEKQAVRRALVEERGRFCTFIGFLQPVVNGEIAMLGEITHLQAIIDDLTVLTTDPHKLPPASEQVIKDLKGSDYSWSYQTPPSSPSSSGSRKSSMCSSVNSAHSSASRSSGGGGGGGGSQPHSPTSCSSSSYRYRSGLSYQPPPPPPPGGGGGGGGAGCVAAHRLSSVSSHDSGFVSQDANVYSKPPSPMPSDITSQKSSSSASSEASETCQSVSECSSPTTDWSKAGQYEQPVAAAAVQRRKEPLDRLREQESSPGNQGYGAGPHLDPDGQRTRMHPATMMATKHGEEVSPAASDLAMVLTRGLGSMEQQKSSRDSLQYSSGYSTQTNTPSCSEDTIPSQGKKTENGTQWRDYDCYSVNGDAEAQEGQSDFDKSSTIPRHSNIAQNYRRMIQTKRPASTAGLPSGGMMGAGAMGSGGGGGGGSGTPGTATIRRTPSTKPGVRRTLSSAGPIPIRPPIVPVKTPTVPGDPHLPGSGGGGGGGGGGVPVRVGSEECVFFAGVEEAHGALDYVKASPKRLSLPNTAWGSGAGLEVYMHQQQRAAASGGGGGGVTEEEQMIAANRHSLVEKIGELVASAHALGEGQFPFPSLPDDPEPPGGGGGQGSAEGQAVGEGDVEGAGGDMLTTIRRGVRLRKTVSNDRSAPRIL</sequence>
<dbReference type="PANTHER" id="PTHR15708:SF8">
    <property type="entry name" value="PROTEIN MTSS 2"/>
    <property type="match status" value="1"/>
</dbReference>